<feature type="region of interest" description="Disordered" evidence="4">
    <location>
        <begin position="1285"/>
        <end position="1306"/>
    </location>
</feature>
<dbReference type="Pfam" id="PF13948">
    <property type="entry name" value="DUF4215"/>
    <property type="match status" value="3"/>
</dbReference>
<keyword evidence="5" id="KW-0812">Transmembrane</keyword>
<dbReference type="Proteomes" id="UP001295684">
    <property type="component" value="Unassembled WGS sequence"/>
</dbReference>
<dbReference type="PANTHER" id="PTHR38934">
    <property type="entry name" value="HYPHALLY REGULATED CELL WALL PROTEIN 1"/>
    <property type="match status" value="1"/>
</dbReference>
<reference evidence="7" key="1">
    <citation type="submission" date="2023-07" db="EMBL/GenBank/DDBJ databases">
        <authorList>
            <consortium name="AG Swart"/>
            <person name="Singh M."/>
            <person name="Singh A."/>
            <person name="Seah K."/>
            <person name="Emmerich C."/>
        </authorList>
    </citation>
    <scope>NUCLEOTIDE SEQUENCE</scope>
    <source>
        <strain evidence="7">DP1</strain>
    </source>
</reference>
<accession>A0AAD1X552</accession>
<comment type="caution">
    <text evidence="7">The sequence shown here is derived from an EMBL/GenBank/DDBJ whole genome shotgun (WGS) entry which is preliminary data.</text>
</comment>
<evidence type="ECO:0000313" key="7">
    <source>
        <dbReference type="EMBL" id="CAI2359147.1"/>
    </source>
</evidence>
<evidence type="ECO:0000256" key="6">
    <source>
        <dbReference type="SAM" id="SignalP"/>
    </source>
</evidence>
<evidence type="ECO:0000256" key="4">
    <source>
        <dbReference type="SAM" id="MobiDB-lite"/>
    </source>
</evidence>
<evidence type="ECO:0000256" key="2">
    <source>
        <dbReference type="ARBA" id="ARBA00022737"/>
    </source>
</evidence>
<evidence type="ECO:0000256" key="5">
    <source>
        <dbReference type="SAM" id="Phobius"/>
    </source>
</evidence>
<name>A0AAD1X552_EUPCR</name>
<feature type="transmembrane region" description="Helical" evidence="5">
    <location>
        <begin position="1082"/>
        <end position="1102"/>
    </location>
</feature>
<feature type="signal peptide" evidence="6">
    <location>
        <begin position="1"/>
        <end position="31"/>
    </location>
</feature>
<gene>
    <name evidence="7" type="ORF">ECRASSUSDP1_LOCUS432</name>
</gene>
<feature type="transmembrane region" description="Helical" evidence="5">
    <location>
        <begin position="953"/>
        <end position="970"/>
    </location>
</feature>
<keyword evidence="2" id="KW-0677">Repeat</keyword>
<feature type="chain" id="PRO_5042242101" evidence="6">
    <location>
        <begin position="32"/>
        <end position="1306"/>
    </location>
</feature>
<keyword evidence="8" id="KW-1185">Reference proteome</keyword>
<keyword evidence="1 6" id="KW-0732">Signal</keyword>
<dbReference type="InterPro" id="IPR011936">
    <property type="entry name" value="Myxo_disulph_rpt"/>
</dbReference>
<keyword evidence="3" id="KW-1015">Disulfide bond</keyword>
<evidence type="ECO:0000256" key="3">
    <source>
        <dbReference type="ARBA" id="ARBA00023157"/>
    </source>
</evidence>
<dbReference type="EMBL" id="CAMPGE010000401">
    <property type="protein sequence ID" value="CAI2359147.1"/>
    <property type="molecule type" value="Genomic_DNA"/>
</dbReference>
<keyword evidence="5" id="KW-0472">Membrane</keyword>
<dbReference type="NCBIfam" id="TIGR02232">
    <property type="entry name" value="myxo_disulf_rpt"/>
    <property type="match status" value="3"/>
</dbReference>
<feature type="transmembrane region" description="Helical" evidence="5">
    <location>
        <begin position="1168"/>
        <end position="1196"/>
    </location>
</feature>
<keyword evidence="5" id="KW-1133">Transmembrane helix</keyword>
<protein>
    <submittedName>
        <fullName evidence="7">Uncharacterized protein</fullName>
    </submittedName>
</protein>
<feature type="transmembrane region" description="Helical" evidence="5">
    <location>
        <begin position="1108"/>
        <end position="1126"/>
    </location>
</feature>
<proteinExistence type="predicted"/>
<evidence type="ECO:0000313" key="8">
    <source>
        <dbReference type="Proteomes" id="UP001295684"/>
    </source>
</evidence>
<feature type="transmembrane region" description="Helical" evidence="5">
    <location>
        <begin position="999"/>
        <end position="1020"/>
    </location>
</feature>
<dbReference type="PANTHER" id="PTHR38934:SF6">
    <property type="entry name" value="CHROMOSOME UNDETERMINED SCAFFOLD_176, WHOLE GENOME SHOTGUN SEQUENCE"/>
    <property type="match status" value="1"/>
</dbReference>
<sequence>MKPINCKSCCRLTITLSILLLWMVTIRKVAATTLEWDFDSNPDFPIFQSAGPNANITISSTDHYLKFENVETTDLDRDPTGMVVLNSQNIMEITDGTFATDESYTVYMELYIYKEAYNSTLFCKHLNLYTNIGSGNTVRWCIRIEQASNTFHVYSETYDDDERWTNNVTYSNATISGWHAFRFTISCPGSCTNYLFYTNITGAADGTFIGQESLSSTSVTDYHWPKQYFGQFKNETGSVPASNFFVGMIDRLVICDSDPNDWCGEDPSILRNQLIEKSKLLYEYHWPLNDAYNSYHESEFRQVSYEKIRHDSGQDNLVFYNDDNLRVVYPTNNGWVSLYRDSWIRTESFPFNNAIQFTIEFEFLKFKKDTSFEVFPWADDGDDWSQFRGKYYYLMTASSKKSFHWCDSLDGAKWTKSIISYTYSDEANKIYFGMGRQILKDIGDPSATDSKFLDHHVDGGPMWGLNSATMSIRIKNLRGIIRNVKYYPWALNGDTFKNHGNYTDPSNSGWEYQEDLDDDYFVKFREDKKTISNADNACLNYFTAQSELCKDLTHKKKEYCSEGFRDEYYHCIDRCGDGIVQMSPRMLECDDGNTDENDGCSKSCTIEDDWVCKVDPILNNKSYCQPTCGSGTLEDPEECDDGNNSNGDGCETNCTITNKYSCEEEPGQPSYCTPACGNSEINPEYDEKCDDGNNMDFDGCDKDCQIELNYVCHHEVGKPDNCTTEFSRPVIVSDKFDETTNTITIGFDQEMMNQEINETSLLLFIESPNTEIYFTFTTKFEGKNFIVNFTPSPPFVGGIGEIITLTLKEIAMFKSNNSIPMLSGVAFTYAVPAFPVSGSAESSGKGASYTFVLTIGASLGVSMLTGGSAETMWSLANTLQILFFMGLIELEYTSDLENTFKIMAYSNFDNPLTKYVTSVVFFGVQFINSPVSTNFESLGFESTNILVNSFDKIGMICILLFSAIILSCIYKKVKDSNSRTARCIKKVDKSIRYESFTRFVVELILNLSVASWINIWYGSMSSIEDIIALVVSNLTLLGMLMLIVYGIYYPVYHFEDIKMNPVTHERHCLLFLDFKKDKIKQLLYFGFFMIRRILFAFVIVCMKEDPKKQLILCFFMFAWQLYYCVLNKPYISTINNVLNVYNELILILFTCLLFLFTETNDAKTITRIGWACIGVIIVFFLINWAIIFPSMIYSMLKSCKKKKFDKSVLDEGGPLSHKVLNPISKAFQKPGFSVEEFRKKLEASQAHNTPSGQITIKKVPAISRKHLDLPSLPSIADHNRRLYRKTSFAGSPDHKPSKIPPVMDKF</sequence>
<organism evidence="7 8">
    <name type="scientific">Euplotes crassus</name>
    <dbReference type="NCBI Taxonomy" id="5936"/>
    <lineage>
        <taxon>Eukaryota</taxon>
        <taxon>Sar</taxon>
        <taxon>Alveolata</taxon>
        <taxon>Ciliophora</taxon>
        <taxon>Intramacronucleata</taxon>
        <taxon>Spirotrichea</taxon>
        <taxon>Hypotrichia</taxon>
        <taxon>Euplotida</taxon>
        <taxon>Euplotidae</taxon>
        <taxon>Moneuplotes</taxon>
    </lineage>
</organism>
<feature type="transmembrane region" description="Helical" evidence="5">
    <location>
        <begin position="1138"/>
        <end position="1156"/>
    </location>
</feature>
<evidence type="ECO:0000256" key="1">
    <source>
        <dbReference type="ARBA" id="ARBA00022729"/>
    </source>
</evidence>
<feature type="transmembrane region" description="Helical" evidence="5">
    <location>
        <begin position="1026"/>
        <end position="1049"/>
    </location>
</feature>